<evidence type="ECO:0000313" key="2">
    <source>
        <dbReference type="EMBL" id="ADI79398.1"/>
    </source>
</evidence>
<dbReference type="GeneID" id="9830142"/>
<dbReference type="CTD" id="4509"/>
<evidence type="ECO:0000256" key="1">
    <source>
        <dbReference type="SAM" id="Phobius"/>
    </source>
</evidence>
<sequence>MPQLSPLNWMLLYIVFWLLIICIASMVWWASTPKYKTSYDSSQFSSKWSWC</sequence>
<organism evidence="2">
    <name type="scientific">Eualetes tulipa</name>
    <dbReference type="NCBI Taxonomy" id="765164"/>
    <lineage>
        <taxon>Eukaryota</taxon>
        <taxon>Metazoa</taxon>
        <taxon>Spiralia</taxon>
        <taxon>Lophotrochozoa</taxon>
        <taxon>Mollusca</taxon>
        <taxon>Gastropoda</taxon>
        <taxon>Caenogastropoda</taxon>
        <taxon>Littorinimorpha</taxon>
        <taxon>Vermetoidea</taxon>
        <taxon>Vermetidae</taxon>
        <taxon>Eualetes</taxon>
    </lineage>
</organism>
<dbReference type="AlphaFoldDB" id="E2FLT2"/>
<gene>
    <name evidence="2" type="primary">ATP8</name>
</gene>
<keyword evidence="1" id="KW-1133">Transmembrane helix</keyword>
<keyword evidence="1" id="KW-0812">Transmembrane</keyword>
<feature type="transmembrane region" description="Helical" evidence="1">
    <location>
        <begin position="6"/>
        <end position="29"/>
    </location>
</feature>
<keyword evidence="1" id="KW-0472">Membrane</keyword>
<geneLocation type="mitochondrion" evidence="2"/>
<protein>
    <submittedName>
        <fullName evidence="2">ATP synthase F0 subunit 8</fullName>
    </submittedName>
</protein>
<keyword evidence="2" id="KW-0496">Mitochondrion</keyword>
<accession>E2FLT2</accession>
<reference evidence="2" key="1">
    <citation type="journal article" date="2010" name="BMC Genomics">
        <title>Sessile snails, dynamic genomes: gene rearrangements within the mitochondrial genome of a family of caenogastropod molluscs.</title>
        <authorList>
            <person name="Rawlings T.A."/>
            <person name="MacInnis M.J."/>
            <person name="Bieler R."/>
            <person name="Boore J.L."/>
            <person name="Collins T.M."/>
        </authorList>
    </citation>
    <scope>NUCLEOTIDE SEQUENCE</scope>
    <source>
        <tissue evidence="2">Buccal mass</tissue>
    </source>
</reference>
<name>E2FLT2_9CAEN</name>
<dbReference type="EMBL" id="HM174254">
    <property type="protein sequence ID" value="ADI79398.1"/>
    <property type="molecule type" value="Genomic_DNA"/>
</dbReference>
<proteinExistence type="predicted"/>
<dbReference type="RefSeq" id="YP_003934389.1">
    <property type="nucleotide sequence ID" value="NC_014585.1"/>
</dbReference>